<dbReference type="AlphaFoldDB" id="A0A1Q9CFQ4"/>
<gene>
    <name evidence="1" type="ORF">AK812_SmicGene37662</name>
</gene>
<evidence type="ECO:0000313" key="1">
    <source>
        <dbReference type="EMBL" id="OLP81760.1"/>
    </source>
</evidence>
<protein>
    <submittedName>
        <fullName evidence="1">Uncharacterized protein</fullName>
    </submittedName>
</protein>
<accession>A0A1Q9CFQ4</accession>
<comment type="caution">
    <text evidence="1">The sequence shown here is derived from an EMBL/GenBank/DDBJ whole genome shotgun (WGS) entry which is preliminary data.</text>
</comment>
<sequence>MSKAEVLWQVVGGAASGGLVVRSGASLTAQQADLRLANGAIVRQLEAKSGRLRYELVRGTGPSTGWVSLCLHGKELLKRCSAVQESSKDAGTEVLAPLQKDIVASAPAYSMSPTPPWAPQGSPGYTSYKGQCPTAEEAAWDAMYGVHLSPSPQPVWKSQGCRGVPIPRSVLPTIAPVPDGKMLVNIDFVSCTS</sequence>
<evidence type="ECO:0000313" key="2">
    <source>
        <dbReference type="Proteomes" id="UP000186817"/>
    </source>
</evidence>
<dbReference type="EMBL" id="LSRX01001252">
    <property type="protein sequence ID" value="OLP81760.1"/>
    <property type="molecule type" value="Genomic_DNA"/>
</dbReference>
<reference evidence="1 2" key="1">
    <citation type="submission" date="2016-02" db="EMBL/GenBank/DDBJ databases">
        <title>Genome analysis of coral dinoflagellate symbionts highlights evolutionary adaptations to a symbiotic lifestyle.</title>
        <authorList>
            <person name="Aranda M."/>
            <person name="Li Y."/>
            <person name="Liew Y.J."/>
            <person name="Baumgarten S."/>
            <person name="Simakov O."/>
            <person name="Wilson M."/>
            <person name="Piel J."/>
            <person name="Ashoor H."/>
            <person name="Bougouffa S."/>
            <person name="Bajic V.B."/>
            <person name="Ryu T."/>
            <person name="Ravasi T."/>
            <person name="Bayer T."/>
            <person name="Micklem G."/>
            <person name="Kim H."/>
            <person name="Bhak J."/>
            <person name="Lajeunesse T.C."/>
            <person name="Voolstra C.R."/>
        </authorList>
    </citation>
    <scope>NUCLEOTIDE SEQUENCE [LARGE SCALE GENOMIC DNA]</scope>
    <source>
        <strain evidence="1 2">CCMP2467</strain>
    </source>
</reference>
<name>A0A1Q9CFQ4_SYMMI</name>
<organism evidence="1 2">
    <name type="scientific">Symbiodinium microadriaticum</name>
    <name type="common">Dinoflagellate</name>
    <name type="synonym">Zooxanthella microadriatica</name>
    <dbReference type="NCBI Taxonomy" id="2951"/>
    <lineage>
        <taxon>Eukaryota</taxon>
        <taxon>Sar</taxon>
        <taxon>Alveolata</taxon>
        <taxon>Dinophyceae</taxon>
        <taxon>Suessiales</taxon>
        <taxon>Symbiodiniaceae</taxon>
        <taxon>Symbiodinium</taxon>
    </lineage>
</organism>
<proteinExistence type="predicted"/>
<dbReference type="OrthoDB" id="429803at2759"/>
<keyword evidence="2" id="KW-1185">Reference proteome</keyword>
<dbReference type="Proteomes" id="UP000186817">
    <property type="component" value="Unassembled WGS sequence"/>
</dbReference>